<evidence type="ECO:0000313" key="2">
    <source>
        <dbReference type="Proteomes" id="UP001412067"/>
    </source>
</evidence>
<name>A0ABR2N2F1_9ASPA</name>
<keyword evidence="2" id="KW-1185">Reference proteome</keyword>
<evidence type="ECO:0000313" key="1">
    <source>
        <dbReference type="EMBL" id="KAK8970323.1"/>
    </source>
</evidence>
<proteinExistence type="predicted"/>
<gene>
    <name evidence="1" type="primary">LHT1</name>
    <name evidence="1" type="ORF">KSP40_PGU021588</name>
</gene>
<protein>
    <submittedName>
        <fullName evidence="1">Lysine histidine transporter 1</fullName>
    </submittedName>
</protein>
<accession>A0ABR2N2F1</accession>
<reference evidence="1 2" key="1">
    <citation type="journal article" date="2022" name="Nat. Plants">
        <title>Genomes of leafy and leafless Platanthera orchids illuminate the evolution of mycoheterotrophy.</title>
        <authorList>
            <person name="Li M.H."/>
            <person name="Liu K.W."/>
            <person name="Li Z."/>
            <person name="Lu H.C."/>
            <person name="Ye Q.L."/>
            <person name="Zhang D."/>
            <person name="Wang J.Y."/>
            <person name="Li Y.F."/>
            <person name="Zhong Z.M."/>
            <person name="Liu X."/>
            <person name="Yu X."/>
            <person name="Liu D.K."/>
            <person name="Tu X.D."/>
            <person name="Liu B."/>
            <person name="Hao Y."/>
            <person name="Liao X.Y."/>
            <person name="Jiang Y.T."/>
            <person name="Sun W.H."/>
            <person name="Chen J."/>
            <person name="Chen Y.Q."/>
            <person name="Ai Y."/>
            <person name="Zhai J.W."/>
            <person name="Wu S.S."/>
            <person name="Zhou Z."/>
            <person name="Hsiao Y.Y."/>
            <person name="Wu W.L."/>
            <person name="Chen Y.Y."/>
            <person name="Lin Y.F."/>
            <person name="Hsu J.L."/>
            <person name="Li C.Y."/>
            <person name="Wang Z.W."/>
            <person name="Zhao X."/>
            <person name="Zhong W.Y."/>
            <person name="Ma X.K."/>
            <person name="Ma L."/>
            <person name="Huang J."/>
            <person name="Chen G.Z."/>
            <person name="Huang M.Z."/>
            <person name="Huang L."/>
            <person name="Peng D.H."/>
            <person name="Luo Y.B."/>
            <person name="Zou S.Q."/>
            <person name="Chen S.P."/>
            <person name="Lan S."/>
            <person name="Tsai W.C."/>
            <person name="Van de Peer Y."/>
            <person name="Liu Z.J."/>
        </authorList>
    </citation>
    <scope>NUCLEOTIDE SEQUENCE [LARGE SCALE GENOMIC DNA]</scope>
    <source>
        <strain evidence="1">Lor288</strain>
    </source>
</reference>
<organism evidence="1 2">
    <name type="scientific">Platanthera guangdongensis</name>
    <dbReference type="NCBI Taxonomy" id="2320717"/>
    <lineage>
        <taxon>Eukaryota</taxon>
        <taxon>Viridiplantae</taxon>
        <taxon>Streptophyta</taxon>
        <taxon>Embryophyta</taxon>
        <taxon>Tracheophyta</taxon>
        <taxon>Spermatophyta</taxon>
        <taxon>Magnoliopsida</taxon>
        <taxon>Liliopsida</taxon>
        <taxon>Asparagales</taxon>
        <taxon>Orchidaceae</taxon>
        <taxon>Orchidoideae</taxon>
        <taxon>Orchideae</taxon>
        <taxon>Orchidinae</taxon>
        <taxon>Platanthera</taxon>
    </lineage>
</organism>
<sequence length="99" mass="10779">MVEMHEMVSGSGSIATTSSVSTLLASGWVYTLWCLNNLYGKEVECASCIWSPGKIPKEVQGCKKIKLPYFIMIFASIHFVLSQLPNFNSICGISLSAAI</sequence>
<comment type="caution">
    <text evidence="1">The sequence shown here is derived from an EMBL/GenBank/DDBJ whole genome shotgun (WGS) entry which is preliminary data.</text>
</comment>
<dbReference type="Proteomes" id="UP001412067">
    <property type="component" value="Unassembled WGS sequence"/>
</dbReference>
<dbReference type="EMBL" id="JBBWWR010000002">
    <property type="protein sequence ID" value="KAK8970323.1"/>
    <property type="molecule type" value="Genomic_DNA"/>
</dbReference>